<dbReference type="Pfam" id="PF15458">
    <property type="entry name" value="NTR2"/>
    <property type="match status" value="1"/>
</dbReference>
<proteinExistence type="inferred from homology"/>
<dbReference type="EMBL" id="VTPC01000450">
    <property type="protein sequence ID" value="KAF2905731.1"/>
    <property type="molecule type" value="Genomic_DNA"/>
</dbReference>
<reference evidence="7" key="1">
    <citation type="submission" date="2019-08" db="EMBL/GenBank/DDBJ databases">
        <title>The genome of the North American firefly Photinus pyralis.</title>
        <authorList>
            <consortium name="Photinus pyralis genome working group"/>
            <person name="Fallon T.R."/>
            <person name="Sander Lower S.E."/>
            <person name="Weng J.-K."/>
        </authorList>
    </citation>
    <scope>NUCLEOTIDE SEQUENCE</scope>
    <source>
        <strain evidence="7">TRF0915ILg1</strain>
        <tissue evidence="7">Whole body</tissue>
    </source>
</reference>
<comment type="subcellular location">
    <subcellularLocation>
        <location evidence="1">Nucleus</location>
    </subcellularLocation>
</comment>
<dbReference type="GO" id="GO:0071008">
    <property type="term" value="C:U2-type post-mRNA release spliceosomal complex"/>
    <property type="evidence" value="ECO:0007669"/>
    <property type="project" value="InterPro"/>
</dbReference>
<dbReference type="InterPro" id="IPR012890">
    <property type="entry name" value="GCFC2-like"/>
</dbReference>
<gene>
    <name evidence="7" type="ORF">ILUMI_00444</name>
</gene>
<evidence type="ECO:0000313" key="8">
    <source>
        <dbReference type="Proteomes" id="UP000801492"/>
    </source>
</evidence>
<dbReference type="GO" id="GO:0000390">
    <property type="term" value="P:spliceosomal complex disassembly"/>
    <property type="evidence" value="ECO:0007669"/>
    <property type="project" value="InterPro"/>
</dbReference>
<comment type="caution">
    <text evidence="7">The sequence shown here is derived from an EMBL/GenBank/DDBJ whole genome shotgun (WGS) entry which is preliminary data.</text>
</comment>
<organism evidence="7 8">
    <name type="scientific">Ignelater luminosus</name>
    <name type="common">Cucubano</name>
    <name type="synonym">Pyrophorus luminosus</name>
    <dbReference type="NCBI Taxonomy" id="2038154"/>
    <lineage>
        <taxon>Eukaryota</taxon>
        <taxon>Metazoa</taxon>
        <taxon>Ecdysozoa</taxon>
        <taxon>Arthropoda</taxon>
        <taxon>Hexapoda</taxon>
        <taxon>Insecta</taxon>
        <taxon>Pterygota</taxon>
        <taxon>Neoptera</taxon>
        <taxon>Endopterygota</taxon>
        <taxon>Coleoptera</taxon>
        <taxon>Polyphaga</taxon>
        <taxon>Elateriformia</taxon>
        <taxon>Elateroidea</taxon>
        <taxon>Elateridae</taxon>
        <taxon>Agrypninae</taxon>
        <taxon>Pyrophorini</taxon>
        <taxon>Ignelater</taxon>
    </lineage>
</organism>
<feature type="compositionally biased region" description="Basic and acidic residues" evidence="5">
    <location>
        <begin position="153"/>
        <end position="162"/>
    </location>
</feature>
<dbReference type="InterPro" id="IPR028211">
    <property type="entry name" value="Ntr2"/>
</dbReference>
<dbReference type="GO" id="GO:0003677">
    <property type="term" value="F:DNA binding"/>
    <property type="evidence" value="ECO:0007669"/>
    <property type="project" value="InterPro"/>
</dbReference>
<feature type="compositionally biased region" description="Basic residues" evidence="5">
    <location>
        <begin position="1"/>
        <end position="12"/>
    </location>
</feature>
<comment type="similarity">
    <text evidence="2">Belongs to the GCF family.</text>
</comment>
<feature type="region of interest" description="Disordered" evidence="5">
    <location>
        <begin position="183"/>
        <end position="235"/>
    </location>
</feature>
<dbReference type="AlphaFoldDB" id="A0A8K0GN40"/>
<feature type="compositionally biased region" description="Basic residues" evidence="5">
    <location>
        <begin position="44"/>
        <end position="53"/>
    </location>
</feature>
<feature type="domain" description="GCF C-terminal" evidence="6">
    <location>
        <begin position="507"/>
        <end position="713"/>
    </location>
</feature>
<feature type="coiled-coil region" evidence="4">
    <location>
        <begin position="327"/>
        <end position="361"/>
    </location>
</feature>
<feature type="region of interest" description="Disordered" evidence="5">
    <location>
        <begin position="1"/>
        <end position="53"/>
    </location>
</feature>
<accession>A0A8K0GN40</accession>
<evidence type="ECO:0000256" key="1">
    <source>
        <dbReference type="ARBA" id="ARBA00004123"/>
    </source>
</evidence>
<evidence type="ECO:0000256" key="3">
    <source>
        <dbReference type="ARBA" id="ARBA00023242"/>
    </source>
</evidence>
<feature type="compositionally biased region" description="Acidic residues" evidence="5">
    <location>
        <begin position="19"/>
        <end position="34"/>
    </location>
</feature>
<keyword evidence="8" id="KW-1185">Reference proteome</keyword>
<evidence type="ECO:0000259" key="6">
    <source>
        <dbReference type="Pfam" id="PF07842"/>
    </source>
</evidence>
<evidence type="ECO:0000256" key="5">
    <source>
        <dbReference type="SAM" id="MobiDB-lite"/>
    </source>
</evidence>
<name>A0A8K0GN40_IGNLU</name>
<dbReference type="Pfam" id="PF07842">
    <property type="entry name" value="GCFC"/>
    <property type="match status" value="1"/>
</dbReference>
<dbReference type="InterPro" id="IPR022783">
    <property type="entry name" value="GCFC_dom"/>
</dbReference>
<dbReference type="OrthoDB" id="429427at2759"/>
<protein>
    <recommendedName>
        <fullName evidence="6">GCF C-terminal domain-containing protein</fullName>
    </recommendedName>
</protein>
<dbReference type="PANTHER" id="PTHR12214:SF0">
    <property type="entry name" value="LD29489P"/>
    <property type="match status" value="1"/>
</dbReference>
<keyword evidence="3" id="KW-0539">Nucleus</keyword>
<feature type="compositionally biased region" description="Basic and acidic residues" evidence="5">
    <location>
        <begin position="430"/>
        <end position="445"/>
    </location>
</feature>
<feature type="region of interest" description="Disordered" evidence="5">
    <location>
        <begin position="85"/>
        <end position="105"/>
    </location>
</feature>
<sequence>MSLFRKPKKSIQRRVFTEHDDEDDEQAMDVEEIAPAERETSVKKKDKSKNVHKKQPLLSFETEEEGEVFQVKKSSHSKRIMRLFEKERQKKKENKPEKEVVRPKEPVTEIVTDDLIMKVNSSHKAPTPPLILSGRDALCAGKNDLSSEEEEEPNRHRFSKPDNVKIVLESGVIPDAAMIHAARKRRQRARELGGDFVPLEDEEPEDTGRMRHEDDQDEASDEERIDMDANPAIRDQERRREQFLAAQESDQEADQEIDEWENQQIRKGVTGASAASIQPEYVYEEYEPLVNSSLQSVPAVVDPNTQRTPEAIIEKLREKFESVCTSRKLHAKQLQQVQEDLVQVNEELEELKRRAPIAAERFRFYQELRGYITDLVECLDEKVGVIADLEQRALNLMAHKAEWLIERRRQDVRDQAEELTNMGKGIVRRGAEDEEKVRRAAEREGRRSRRRRAREQQGQPRHVEGMSSDDEITQQDMLSFDKEREQIENEIQEVFEDVVEEYSSVANILIRFEQWRETDMSTYTEAYATLCLPRVVGPLIRLSLVFWDPLTDSAELEKLEWYRTLALYGLHDDETESALTQDPDINLLPTIVEKIIIPKLDQLVDRCWDPLSSSQTLRLVGILSRYIRRFPTLGPASKTLQNLFNAILHKLKGALENDVFIPITLKLSESKSSFFQRQFASGLKLLRNITSWQGILNDNTLKDLALNALLNRYLLSAVKVCQLTDSVSKVGLISHILPRVWLQSNTPQLQMFSVCVTNLAQQLDKDNPLHLESIETLSNVLKSLRN</sequence>
<feature type="region of interest" description="Disordered" evidence="5">
    <location>
        <begin position="142"/>
        <end position="162"/>
    </location>
</feature>
<feature type="compositionally biased region" description="Acidic residues" evidence="5">
    <location>
        <begin position="215"/>
        <end position="225"/>
    </location>
</feature>
<evidence type="ECO:0000313" key="7">
    <source>
        <dbReference type="EMBL" id="KAF2905731.1"/>
    </source>
</evidence>
<dbReference type="Proteomes" id="UP000801492">
    <property type="component" value="Unassembled WGS sequence"/>
</dbReference>
<keyword evidence="4" id="KW-0175">Coiled coil</keyword>
<evidence type="ECO:0000256" key="4">
    <source>
        <dbReference type="SAM" id="Coils"/>
    </source>
</evidence>
<dbReference type="PANTHER" id="PTHR12214">
    <property type="entry name" value="GC-RICH SEQUENCE DNA-BINDING FACTOR"/>
    <property type="match status" value="1"/>
</dbReference>
<feature type="region of interest" description="Disordered" evidence="5">
    <location>
        <begin position="430"/>
        <end position="472"/>
    </location>
</feature>
<evidence type="ECO:0000256" key="2">
    <source>
        <dbReference type="ARBA" id="ARBA00010801"/>
    </source>
</evidence>